<feature type="compositionally biased region" description="Pro residues" evidence="1">
    <location>
        <begin position="96"/>
        <end position="106"/>
    </location>
</feature>
<evidence type="ECO:0000256" key="1">
    <source>
        <dbReference type="SAM" id="MobiDB-lite"/>
    </source>
</evidence>
<feature type="region of interest" description="Disordered" evidence="1">
    <location>
        <begin position="17"/>
        <end position="49"/>
    </location>
</feature>
<feature type="compositionally biased region" description="Pro residues" evidence="1">
    <location>
        <begin position="150"/>
        <end position="196"/>
    </location>
</feature>
<feature type="compositionally biased region" description="Low complexity" evidence="1">
    <location>
        <begin position="197"/>
        <end position="215"/>
    </location>
</feature>
<dbReference type="AlphaFoldDB" id="A0A285I3K2"/>
<feature type="compositionally biased region" description="Low complexity" evidence="1">
    <location>
        <begin position="84"/>
        <end position="95"/>
    </location>
</feature>
<feature type="compositionally biased region" description="Low complexity" evidence="1">
    <location>
        <begin position="107"/>
        <end position="121"/>
    </location>
</feature>
<accession>A0A285I3K2</accession>
<dbReference type="PRINTS" id="PR01217">
    <property type="entry name" value="PRICHEXTENSN"/>
</dbReference>
<evidence type="ECO:0000313" key="2">
    <source>
        <dbReference type="EMBL" id="SNY42565.1"/>
    </source>
</evidence>
<feature type="region of interest" description="Disordered" evidence="1">
    <location>
        <begin position="62"/>
        <end position="257"/>
    </location>
</feature>
<name>A0A285I3K2_9ACTN</name>
<feature type="compositionally biased region" description="Polar residues" evidence="1">
    <location>
        <begin position="286"/>
        <end position="297"/>
    </location>
</feature>
<dbReference type="EMBL" id="OBDY01000006">
    <property type="protein sequence ID" value="SNY42565.1"/>
    <property type="molecule type" value="Genomic_DNA"/>
</dbReference>
<sequence length="334" mass="35809">MRYQQIGLFSREQMSAMSDRTLSRKWSPGNDADRRELDRRRKWGLAQRHGFKLFRLRMEEGYRRAQQAASPQPQVTSPPPQPQAPASDPQATTPALQPPTKTPSPQAPSAIPASQPSTAIPAPRPPVAESIPQPPVAQSCPQPLVAESTPQPPAVEPSPQPPIAEFAPQPPVAEPSPQPPIAEFAPQPPVAEPSPRPAVAEAAARSAVAESAAQPQAVIATPEPQGSIAVRRSRMTISAREPADQKRSPNQAEPSARVVKRGFSVAVCAKHSDHISATPRAFPKTKIQQRGHCSQNARGERIPSWPKCAGRSPAVADDYLGRHAARSGPGPPFD</sequence>
<feature type="region of interest" description="Disordered" evidence="1">
    <location>
        <begin position="277"/>
        <end position="314"/>
    </location>
</feature>
<organism evidence="2 3">
    <name type="scientific">Paractinoplanes atraurantiacus</name>
    <dbReference type="NCBI Taxonomy" id="1036182"/>
    <lineage>
        <taxon>Bacteria</taxon>
        <taxon>Bacillati</taxon>
        <taxon>Actinomycetota</taxon>
        <taxon>Actinomycetes</taxon>
        <taxon>Micromonosporales</taxon>
        <taxon>Micromonosporaceae</taxon>
        <taxon>Paractinoplanes</taxon>
    </lineage>
</organism>
<reference evidence="2 3" key="1">
    <citation type="submission" date="2017-09" db="EMBL/GenBank/DDBJ databases">
        <authorList>
            <person name="Ehlers B."/>
            <person name="Leendertz F.H."/>
        </authorList>
    </citation>
    <scope>NUCLEOTIDE SEQUENCE [LARGE SCALE GENOMIC DNA]</scope>
    <source>
        <strain evidence="2 3">CGMCC 4.6857</strain>
    </source>
</reference>
<evidence type="ECO:0000313" key="3">
    <source>
        <dbReference type="Proteomes" id="UP000219612"/>
    </source>
</evidence>
<protein>
    <submittedName>
        <fullName evidence="2">Uncharacterized protein</fullName>
    </submittedName>
</protein>
<gene>
    <name evidence="2" type="ORF">SAMN05421748_106306</name>
</gene>
<dbReference type="Proteomes" id="UP000219612">
    <property type="component" value="Unassembled WGS sequence"/>
</dbReference>
<feature type="compositionally biased region" description="Low complexity" evidence="1">
    <location>
        <begin position="65"/>
        <end position="75"/>
    </location>
</feature>
<keyword evidence="3" id="KW-1185">Reference proteome</keyword>
<proteinExistence type="predicted"/>